<reference evidence="10" key="1">
    <citation type="submission" date="2023-12" db="EMBL/GenBank/DDBJ databases">
        <title>Novel isolates from deep terrestrial aquifers shed light on the physiology and ecology of the class Limnochordia.</title>
        <authorList>
            <person name="Karnachuk O.V."/>
            <person name="Lukina A.P."/>
            <person name="Avakyan M.R."/>
            <person name="Kadnikov V."/>
            <person name="Begmatov S."/>
            <person name="Beletsky A.V."/>
            <person name="Mardanov A.V."/>
            <person name="Ravin N.V."/>
        </authorList>
    </citation>
    <scope>NUCLEOTIDE SEQUENCE [LARGE SCALE GENOMIC DNA]</scope>
    <source>
        <strain evidence="10">LN</strain>
    </source>
</reference>
<dbReference type="InterPro" id="IPR001789">
    <property type="entry name" value="Sig_transdc_resp-reg_receiver"/>
</dbReference>
<dbReference type="SMART" id="SM00862">
    <property type="entry name" value="Trans_reg_C"/>
    <property type="match status" value="1"/>
</dbReference>
<dbReference type="Gene3D" id="6.10.250.690">
    <property type="match status" value="1"/>
</dbReference>
<evidence type="ECO:0000256" key="5">
    <source>
        <dbReference type="PROSITE-ProRule" id="PRU00169"/>
    </source>
</evidence>
<keyword evidence="1 5" id="KW-0597">Phosphoprotein</keyword>
<accession>A0ABZ1BM55</accession>
<dbReference type="Gene3D" id="3.40.50.2300">
    <property type="match status" value="1"/>
</dbReference>
<evidence type="ECO:0000256" key="1">
    <source>
        <dbReference type="ARBA" id="ARBA00022553"/>
    </source>
</evidence>
<name>A0ABZ1BM55_9FIRM</name>
<dbReference type="InterPro" id="IPR001867">
    <property type="entry name" value="OmpR/PhoB-type_DNA-bd"/>
</dbReference>
<evidence type="ECO:0000256" key="6">
    <source>
        <dbReference type="PROSITE-ProRule" id="PRU01091"/>
    </source>
</evidence>
<dbReference type="Gene3D" id="1.10.10.10">
    <property type="entry name" value="Winged helix-like DNA-binding domain superfamily/Winged helix DNA-binding domain"/>
    <property type="match status" value="1"/>
</dbReference>
<dbReference type="CDD" id="cd17574">
    <property type="entry name" value="REC_OmpR"/>
    <property type="match status" value="1"/>
</dbReference>
<keyword evidence="4" id="KW-0804">Transcription</keyword>
<keyword evidence="2" id="KW-0805">Transcription regulation</keyword>
<dbReference type="InterPro" id="IPR016032">
    <property type="entry name" value="Sig_transdc_resp-reg_C-effctor"/>
</dbReference>
<dbReference type="Pfam" id="PF00072">
    <property type="entry name" value="Response_reg"/>
    <property type="match status" value="1"/>
</dbReference>
<evidence type="ECO:0000256" key="3">
    <source>
        <dbReference type="ARBA" id="ARBA00023125"/>
    </source>
</evidence>
<evidence type="ECO:0000313" key="10">
    <source>
        <dbReference type="Proteomes" id="UP001333102"/>
    </source>
</evidence>
<organism evidence="9 10">
    <name type="scientific">Geochorda subterranea</name>
    <dbReference type="NCBI Taxonomy" id="3109564"/>
    <lineage>
        <taxon>Bacteria</taxon>
        <taxon>Bacillati</taxon>
        <taxon>Bacillota</taxon>
        <taxon>Limnochordia</taxon>
        <taxon>Limnochordales</taxon>
        <taxon>Geochordaceae</taxon>
        <taxon>Geochorda</taxon>
    </lineage>
</organism>
<evidence type="ECO:0000259" key="8">
    <source>
        <dbReference type="PROSITE" id="PS51755"/>
    </source>
</evidence>
<feature type="modified residue" description="4-aspartylphosphate" evidence="5">
    <location>
        <position position="60"/>
    </location>
</feature>
<dbReference type="InterPro" id="IPR036388">
    <property type="entry name" value="WH-like_DNA-bd_sf"/>
</dbReference>
<dbReference type="Proteomes" id="UP001333102">
    <property type="component" value="Chromosome"/>
</dbReference>
<feature type="domain" description="OmpR/PhoB-type" evidence="8">
    <location>
        <begin position="136"/>
        <end position="236"/>
    </location>
</feature>
<dbReference type="EMBL" id="CP141614">
    <property type="protein sequence ID" value="WRP13668.1"/>
    <property type="molecule type" value="Genomic_DNA"/>
</dbReference>
<evidence type="ECO:0000256" key="2">
    <source>
        <dbReference type="ARBA" id="ARBA00023015"/>
    </source>
</evidence>
<dbReference type="RefSeq" id="WP_324667913.1">
    <property type="nucleotide sequence ID" value="NZ_CP141614.1"/>
</dbReference>
<protein>
    <submittedName>
        <fullName evidence="9">Response regulator transcription factor</fullName>
    </submittedName>
</protein>
<dbReference type="SUPFAM" id="SSF52172">
    <property type="entry name" value="CheY-like"/>
    <property type="match status" value="1"/>
</dbReference>
<dbReference type="CDD" id="cd00383">
    <property type="entry name" value="trans_reg_C"/>
    <property type="match status" value="1"/>
</dbReference>
<keyword evidence="3 6" id="KW-0238">DNA-binding</keyword>
<dbReference type="PANTHER" id="PTHR48111">
    <property type="entry name" value="REGULATOR OF RPOS"/>
    <property type="match status" value="1"/>
</dbReference>
<evidence type="ECO:0000313" key="9">
    <source>
        <dbReference type="EMBL" id="WRP13668.1"/>
    </source>
</evidence>
<dbReference type="InterPro" id="IPR039420">
    <property type="entry name" value="WalR-like"/>
</dbReference>
<sequence length="243" mass="27459">MADDGPEAAGRLLVADDEPEVVELVRIFFEQQGWQVDGASDGTSALEAARRRPYDAILLDVAMPGLDGRTACRMLRDEGVDVPILMLTARDSDADKLRGFGAGADDYVTKPFSPVELVARVGAHVRRYRRFRRQDRGPLRFPGLVIDPASRQVWRDGRELALTPKEFDLLLFLARHPHQVFTREQLFEAVWGERYLDVDANTVTVHIRRLRLRLGDDPARGGLIRTVWGVGYRFEPPRDARDA</sequence>
<dbReference type="InterPro" id="IPR011006">
    <property type="entry name" value="CheY-like_superfamily"/>
</dbReference>
<dbReference type="PROSITE" id="PS51755">
    <property type="entry name" value="OMPR_PHOB"/>
    <property type="match status" value="1"/>
</dbReference>
<feature type="domain" description="Response regulatory" evidence="7">
    <location>
        <begin position="11"/>
        <end position="125"/>
    </location>
</feature>
<feature type="DNA-binding region" description="OmpR/PhoB-type" evidence="6">
    <location>
        <begin position="136"/>
        <end position="236"/>
    </location>
</feature>
<evidence type="ECO:0000256" key="4">
    <source>
        <dbReference type="ARBA" id="ARBA00023163"/>
    </source>
</evidence>
<gene>
    <name evidence="9" type="ORF">VLY81_09445</name>
</gene>
<keyword evidence="10" id="KW-1185">Reference proteome</keyword>
<dbReference type="SUPFAM" id="SSF46894">
    <property type="entry name" value="C-terminal effector domain of the bipartite response regulators"/>
    <property type="match status" value="1"/>
</dbReference>
<evidence type="ECO:0000259" key="7">
    <source>
        <dbReference type="PROSITE" id="PS50110"/>
    </source>
</evidence>
<proteinExistence type="predicted"/>
<dbReference type="Pfam" id="PF00486">
    <property type="entry name" value="Trans_reg_C"/>
    <property type="match status" value="1"/>
</dbReference>
<dbReference type="SMART" id="SM00448">
    <property type="entry name" value="REC"/>
    <property type="match status" value="1"/>
</dbReference>
<dbReference type="PROSITE" id="PS50110">
    <property type="entry name" value="RESPONSE_REGULATORY"/>
    <property type="match status" value="1"/>
</dbReference>
<dbReference type="PANTHER" id="PTHR48111:SF4">
    <property type="entry name" value="DNA-BINDING DUAL TRANSCRIPTIONAL REGULATOR OMPR"/>
    <property type="match status" value="1"/>
</dbReference>